<dbReference type="EMBL" id="CAKOGL010000007">
    <property type="protein sequence ID" value="CAH2088471.1"/>
    <property type="molecule type" value="Genomic_DNA"/>
</dbReference>
<dbReference type="Proteomes" id="UP001153954">
    <property type="component" value="Unassembled WGS sequence"/>
</dbReference>
<comment type="caution">
    <text evidence="1">The sequence shown here is derived from an EMBL/GenBank/DDBJ whole genome shotgun (WGS) entry which is preliminary data.</text>
</comment>
<accession>A0AAU9TMT7</accession>
<sequence length="132" mass="15134">MVAKLMFTLIERKLVNMLLSTLQHTVLPATCWQQLNFVAKQMLTMKWGFIMSVLMVNEYDANTPARVLLFNLVKWKKDLLRFDKSISFYHCGNGDDGGDELKFNDYEDANFVARSSASVYLRNPKVTASSNI</sequence>
<organism evidence="1 2">
    <name type="scientific">Euphydryas editha</name>
    <name type="common">Edith's checkerspot</name>
    <dbReference type="NCBI Taxonomy" id="104508"/>
    <lineage>
        <taxon>Eukaryota</taxon>
        <taxon>Metazoa</taxon>
        <taxon>Ecdysozoa</taxon>
        <taxon>Arthropoda</taxon>
        <taxon>Hexapoda</taxon>
        <taxon>Insecta</taxon>
        <taxon>Pterygota</taxon>
        <taxon>Neoptera</taxon>
        <taxon>Endopterygota</taxon>
        <taxon>Lepidoptera</taxon>
        <taxon>Glossata</taxon>
        <taxon>Ditrysia</taxon>
        <taxon>Papilionoidea</taxon>
        <taxon>Nymphalidae</taxon>
        <taxon>Nymphalinae</taxon>
        <taxon>Euphydryas</taxon>
    </lineage>
</organism>
<reference evidence="1" key="1">
    <citation type="submission" date="2022-03" db="EMBL/GenBank/DDBJ databases">
        <authorList>
            <person name="Tunstrom K."/>
        </authorList>
    </citation>
    <scope>NUCLEOTIDE SEQUENCE</scope>
</reference>
<evidence type="ECO:0000313" key="2">
    <source>
        <dbReference type="Proteomes" id="UP001153954"/>
    </source>
</evidence>
<name>A0AAU9TMT7_EUPED</name>
<evidence type="ECO:0000313" key="1">
    <source>
        <dbReference type="EMBL" id="CAH2088471.1"/>
    </source>
</evidence>
<protein>
    <submittedName>
        <fullName evidence="1">Uncharacterized protein</fullName>
    </submittedName>
</protein>
<proteinExistence type="predicted"/>
<dbReference type="AlphaFoldDB" id="A0AAU9TMT7"/>
<gene>
    <name evidence="1" type="ORF">EEDITHA_LOCUS4628</name>
</gene>
<keyword evidence="2" id="KW-1185">Reference proteome</keyword>